<dbReference type="Pfam" id="PF02362">
    <property type="entry name" value="B3"/>
    <property type="match status" value="1"/>
</dbReference>
<evidence type="ECO:0000256" key="1">
    <source>
        <dbReference type="ARBA" id="ARBA00004123"/>
    </source>
</evidence>
<feature type="compositionally biased region" description="Low complexity" evidence="6">
    <location>
        <begin position="530"/>
        <end position="540"/>
    </location>
</feature>
<feature type="region of interest" description="Disordered" evidence="6">
    <location>
        <begin position="259"/>
        <end position="326"/>
    </location>
</feature>
<proteinExistence type="predicted"/>
<keyword evidence="3" id="KW-0238">DNA-binding</keyword>
<evidence type="ECO:0000256" key="5">
    <source>
        <dbReference type="ARBA" id="ARBA00023242"/>
    </source>
</evidence>
<evidence type="ECO:0000313" key="8">
    <source>
        <dbReference type="EMBL" id="KAK9082832.1"/>
    </source>
</evidence>
<dbReference type="PANTHER" id="PTHR31140:SF81">
    <property type="entry name" value="B3 DOMAIN-CONTAINING TRANSCRIPTION FACTOR ABI3"/>
    <property type="match status" value="1"/>
</dbReference>
<dbReference type="PROSITE" id="PS50863">
    <property type="entry name" value="B3"/>
    <property type="match status" value="1"/>
</dbReference>
<dbReference type="SUPFAM" id="SSF101936">
    <property type="entry name" value="DNA-binding pseudobarrel domain"/>
    <property type="match status" value="1"/>
</dbReference>
<name>A0AAP0E1W0_9MAGN</name>
<dbReference type="Proteomes" id="UP001419268">
    <property type="component" value="Unassembled WGS sequence"/>
</dbReference>
<dbReference type="AlphaFoldDB" id="A0AAP0E1W0"/>
<dbReference type="InterPro" id="IPR044800">
    <property type="entry name" value="LEC2-like"/>
</dbReference>
<organism evidence="8 9">
    <name type="scientific">Stephania cephalantha</name>
    <dbReference type="NCBI Taxonomy" id="152367"/>
    <lineage>
        <taxon>Eukaryota</taxon>
        <taxon>Viridiplantae</taxon>
        <taxon>Streptophyta</taxon>
        <taxon>Embryophyta</taxon>
        <taxon>Tracheophyta</taxon>
        <taxon>Spermatophyta</taxon>
        <taxon>Magnoliopsida</taxon>
        <taxon>Ranunculales</taxon>
        <taxon>Menispermaceae</taxon>
        <taxon>Menispermoideae</taxon>
        <taxon>Cissampelideae</taxon>
        <taxon>Stephania</taxon>
    </lineage>
</organism>
<feature type="compositionally biased region" description="Basic residues" evidence="6">
    <location>
        <begin position="264"/>
        <end position="282"/>
    </location>
</feature>
<evidence type="ECO:0000259" key="7">
    <source>
        <dbReference type="PROSITE" id="PS50863"/>
    </source>
</evidence>
<sequence>MDQISTQDCMDVMQELGDMDLMDSSTADDDVMWDPSVLFPDDQDLLHLDHHDGTERFEDDHDDDDDDQATRVSSSEEDLAMVFFEWLKSNKESISAEDLRSIKLKRSTIECAARRLGGGKEGMKQLLKLILEWVQNHQLQKKRMAAEHPPRDQHHHHQMMMMNNTTTSTTSLQDSSYNFQSNNLIMSPHDHDHDHDHHQAMMSSGNPYFAPPPPPWMVYAAAYGNQYAAGAAGAPMCNQHQSMFQGHGHDNRLVRLGPSATKEARKKRMARQKRFFSHHHNRSSNGHGNNQNQTTPSPPPTATASMEQQQRHSRLASDANCTSTTSVGHANRGNWMFWSSSSGGAPPVMLPDAVAPPTASSVDRGGIGTAVGSMQAHHQQYQQQIGLDRRQGCSTTNIKSGSEKNLKFLLQKVLKQSDVGNLGRIVLPKKEAETYLPELEARDGISIAMEDIGTSRTWNMRYRFLFPPLAGKFSDFVRSNGLQEGDFIVIYSDVKCGKYMIRGVKVRQPGSSKMEARKQGKLQRSTLHGTTSSRTAAAASPFVKEMVT</sequence>
<comment type="caution">
    <text evidence="8">The sequence shown here is derived from an EMBL/GenBank/DDBJ whole genome shotgun (WGS) entry which is preliminary data.</text>
</comment>
<evidence type="ECO:0000256" key="3">
    <source>
        <dbReference type="ARBA" id="ARBA00023125"/>
    </source>
</evidence>
<evidence type="ECO:0000256" key="2">
    <source>
        <dbReference type="ARBA" id="ARBA00023015"/>
    </source>
</evidence>
<evidence type="ECO:0000256" key="6">
    <source>
        <dbReference type="SAM" id="MobiDB-lite"/>
    </source>
</evidence>
<dbReference type="SMART" id="SM01019">
    <property type="entry name" value="B3"/>
    <property type="match status" value="1"/>
</dbReference>
<dbReference type="Gene3D" id="2.40.330.10">
    <property type="entry name" value="DNA-binding pseudobarrel domain"/>
    <property type="match status" value="1"/>
</dbReference>
<dbReference type="EMBL" id="JBBNAG010000013">
    <property type="protein sequence ID" value="KAK9082832.1"/>
    <property type="molecule type" value="Genomic_DNA"/>
</dbReference>
<feature type="domain" description="TF-B3" evidence="7">
    <location>
        <begin position="410"/>
        <end position="507"/>
    </location>
</feature>
<evidence type="ECO:0000313" key="9">
    <source>
        <dbReference type="Proteomes" id="UP001419268"/>
    </source>
</evidence>
<dbReference type="InterPro" id="IPR003340">
    <property type="entry name" value="B3_DNA-bd"/>
</dbReference>
<gene>
    <name evidence="8" type="ORF">Scep_029303</name>
</gene>
<dbReference type="GO" id="GO:0003677">
    <property type="term" value="F:DNA binding"/>
    <property type="evidence" value="ECO:0007669"/>
    <property type="project" value="UniProtKB-KW"/>
</dbReference>
<dbReference type="PANTHER" id="PTHR31140">
    <property type="entry name" value="B3 DOMAIN-CONTAINING TRANSCRIPTION FACTOR ABI3"/>
    <property type="match status" value="1"/>
</dbReference>
<dbReference type="InterPro" id="IPR015300">
    <property type="entry name" value="DNA-bd_pseudobarrel_sf"/>
</dbReference>
<keyword evidence="9" id="KW-1185">Reference proteome</keyword>
<keyword evidence="4" id="KW-0804">Transcription</keyword>
<accession>A0AAP0E1W0</accession>
<keyword evidence="2" id="KW-0805">Transcription regulation</keyword>
<evidence type="ECO:0000256" key="4">
    <source>
        <dbReference type="ARBA" id="ARBA00023163"/>
    </source>
</evidence>
<reference evidence="8 9" key="1">
    <citation type="submission" date="2024-01" db="EMBL/GenBank/DDBJ databases">
        <title>Genome assemblies of Stephania.</title>
        <authorList>
            <person name="Yang L."/>
        </authorList>
    </citation>
    <scope>NUCLEOTIDE SEQUENCE [LARGE SCALE GENOMIC DNA]</scope>
    <source>
        <strain evidence="8">JXDWG</strain>
        <tissue evidence="8">Leaf</tissue>
    </source>
</reference>
<comment type="subcellular location">
    <subcellularLocation>
        <location evidence="1">Nucleus</location>
    </subcellularLocation>
</comment>
<feature type="region of interest" description="Disordered" evidence="6">
    <location>
        <begin position="510"/>
        <end position="540"/>
    </location>
</feature>
<dbReference type="GO" id="GO:0003700">
    <property type="term" value="F:DNA-binding transcription factor activity"/>
    <property type="evidence" value="ECO:0007669"/>
    <property type="project" value="InterPro"/>
</dbReference>
<dbReference type="GO" id="GO:0005634">
    <property type="term" value="C:nucleus"/>
    <property type="evidence" value="ECO:0007669"/>
    <property type="project" value="UniProtKB-SubCell"/>
</dbReference>
<protein>
    <recommendedName>
        <fullName evidence="7">TF-B3 domain-containing protein</fullName>
    </recommendedName>
</protein>
<feature type="compositionally biased region" description="Low complexity" evidence="6">
    <location>
        <begin position="283"/>
        <end position="295"/>
    </location>
</feature>
<feature type="region of interest" description="Disordered" evidence="6">
    <location>
        <begin position="53"/>
        <end position="74"/>
    </location>
</feature>
<keyword evidence="5" id="KW-0539">Nucleus</keyword>